<evidence type="ECO:0000313" key="2">
    <source>
        <dbReference type="Proteomes" id="UP000308768"/>
    </source>
</evidence>
<dbReference type="Proteomes" id="UP000308768">
    <property type="component" value="Unassembled WGS sequence"/>
</dbReference>
<organism evidence="1 2">
    <name type="scientific">Cryomyces minteri</name>
    <dbReference type="NCBI Taxonomy" id="331657"/>
    <lineage>
        <taxon>Eukaryota</taxon>
        <taxon>Fungi</taxon>
        <taxon>Dikarya</taxon>
        <taxon>Ascomycota</taxon>
        <taxon>Pezizomycotina</taxon>
        <taxon>Dothideomycetes</taxon>
        <taxon>Dothideomycetes incertae sedis</taxon>
        <taxon>Cryomyces</taxon>
    </lineage>
</organism>
<evidence type="ECO:0000313" key="1">
    <source>
        <dbReference type="EMBL" id="TKA78358.1"/>
    </source>
</evidence>
<proteinExistence type="predicted"/>
<dbReference type="GO" id="GO:0031213">
    <property type="term" value="C:RSF complex"/>
    <property type="evidence" value="ECO:0007669"/>
    <property type="project" value="InterPro"/>
</dbReference>
<gene>
    <name evidence="1" type="ORF">B0A49_00691</name>
</gene>
<dbReference type="STRING" id="331657.A0A4U0XRX1"/>
<dbReference type="OrthoDB" id="303107at2759"/>
<accession>A0A4U0XRX1</accession>
<comment type="caution">
    <text evidence="1">The sequence shown here is derived from an EMBL/GenBank/DDBJ whole genome shotgun (WGS) entry which is preliminary data.</text>
</comment>
<keyword evidence="2" id="KW-1185">Reference proteome</keyword>
<protein>
    <submittedName>
        <fullName evidence="1">Uncharacterized protein</fullName>
    </submittedName>
</protein>
<dbReference type="EMBL" id="NAJN01000145">
    <property type="protein sequence ID" value="TKA78358.1"/>
    <property type="molecule type" value="Genomic_DNA"/>
</dbReference>
<dbReference type="PANTHER" id="PTHR14296">
    <property type="entry name" value="REMODELING AND SPACING FACTOR 1"/>
    <property type="match status" value="1"/>
</dbReference>
<dbReference type="AlphaFoldDB" id="A0A4U0XRX1"/>
<dbReference type="PANTHER" id="PTHR14296:SF3">
    <property type="entry name" value="DIKAR, ISOFORM F"/>
    <property type="match status" value="1"/>
</dbReference>
<feature type="non-terminal residue" evidence="1">
    <location>
        <position position="135"/>
    </location>
</feature>
<dbReference type="InterPro" id="IPR028938">
    <property type="entry name" value="Rsf1-like"/>
</dbReference>
<reference evidence="1 2" key="1">
    <citation type="submission" date="2017-03" db="EMBL/GenBank/DDBJ databases">
        <title>Genomes of endolithic fungi from Antarctica.</title>
        <authorList>
            <person name="Coleine C."/>
            <person name="Masonjones S."/>
            <person name="Stajich J.E."/>
        </authorList>
    </citation>
    <scope>NUCLEOTIDE SEQUENCE [LARGE SCALE GENOMIC DNA]</scope>
    <source>
        <strain evidence="1 2">CCFEE 5187</strain>
    </source>
</reference>
<sequence length="135" mass="15816">MPARKRGRLEMETEDAKEEVSHEPSILHRLRNMWEFPSLMQYIFLFGKAVKIDEDFDIEVLANSPLLTSTFTVMKAIVCGMRLMMLFMLQELEVECLRHTSSEKLPQLGLALLKYVSSHKGLTPEIFDEYTRRQY</sequence>
<name>A0A4U0XRX1_9PEZI</name>
<dbReference type="GO" id="GO:0006355">
    <property type="term" value="P:regulation of DNA-templated transcription"/>
    <property type="evidence" value="ECO:0007669"/>
    <property type="project" value="InterPro"/>
</dbReference>